<reference evidence="2" key="1">
    <citation type="submission" date="2016-10" db="EMBL/GenBank/DDBJ databases">
        <authorList>
            <person name="Varghese N."/>
            <person name="Submissions S."/>
        </authorList>
    </citation>
    <scope>NUCLEOTIDE SEQUENCE [LARGE SCALE GENOMIC DNA]</scope>
    <source>
        <strain evidence="2">DSM 17072</strain>
    </source>
</reference>
<dbReference type="STRING" id="311333.SAMN05421664_2038"/>
<proteinExistence type="predicted"/>
<keyword evidence="2" id="KW-1185">Reference proteome</keyword>
<dbReference type="OrthoDB" id="1261245at2"/>
<protein>
    <submittedName>
        <fullName evidence="1">Uncharacterized protein</fullName>
    </submittedName>
</protein>
<accession>A0A1H1CPP1</accession>
<evidence type="ECO:0000313" key="2">
    <source>
        <dbReference type="Proteomes" id="UP000199627"/>
    </source>
</evidence>
<dbReference type="Proteomes" id="UP000199627">
    <property type="component" value="Unassembled WGS sequence"/>
</dbReference>
<organism evidence="1 2">
    <name type="scientific">Chryseobacterium soldanellicola</name>
    <dbReference type="NCBI Taxonomy" id="311333"/>
    <lineage>
        <taxon>Bacteria</taxon>
        <taxon>Pseudomonadati</taxon>
        <taxon>Bacteroidota</taxon>
        <taxon>Flavobacteriia</taxon>
        <taxon>Flavobacteriales</taxon>
        <taxon>Weeksellaceae</taxon>
        <taxon>Chryseobacterium group</taxon>
        <taxon>Chryseobacterium</taxon>
    </lineage>
</organism>
<gene>
    <name evidence="1" type="ORF">SAMN05421664_2038</name>
</gene>
<sequence>MKNTFLLLAVICFNLLFSQQEDKNQEIYFPVKYVLKSSKDTIKTKVLNVGLYRNEEFSPATYIRQMTVLDPSGKKIKVKENDVKYMEIIDLEKVKRKFLNDPSILSKDVGLLEVMYNGKKTAWYRKSVYSGPIYTYKTDNTEYLFFRKDKSMIEMHFKIPGSILELKEKFRSYPDLSALIDEVVGDRDIIKILKLYDQK</sequence>
<dbReference type="AlphaFoldDB" id="A0A1H1CPP1"/>
<dbReference type="RefSeq" id="WP_089755645.1">
    <property type="nucleotide sequence ID" value="NZ_FNKL01000003.1"/>
</dbReference>
<name>A0A1H1CPP1_9FLAO</name>
<dbReference type="EMBL" id="FNKL01000003">
    <property type="protein sequence ID" value="SDQ65516.1"/>
    <property type="molecule type" value="Genomic_DNA"/>
</dbReference>
<evidence type="ECO:0000313" key="1">
    <source>
        <dbReference type="EMBL" id="SDQ65516.1"/>
    </source>
</evidence>